<dbReference type="ExpressionAtlas" id="A0A654GED1">
    <property type="expression patterns" value="baseline and differential"/>
</dbReference>
<dbReference type="AlphaFoldDB" id="A0A654GED1"/>
<dbReference type="PROSITE" id="PS00108">
    <property type="entry name" value="PROTEIN_KINASE_ST"/>
    <property type="match status" value="1"/>
</dbReference>
<dbReference type="InterPro" id="IPR032675">
    <property type="entry name" value="LRR_dom_sf"/>
</dbReference>
<name>A0A654GED1_ARATH</name>
<feature type="chain" id="PRO_5024879391" description="non-specific serine/threonine protein kinase" evidence="24">
    <location>
        <begin position="21"/>
        <end position="607"/>
    </location>
</feature>
<feature type="transmembrane region" description="Helical" evidence="23">
    <location>
        <begin position="219"/>
        <end position="240"/>
    </location>
</feature>
<proteinExistence type="inferred from homology"/>
<dbReference type="InterPro" id="IPR001245">
    <property type="entry name" value="Ser-Thr/Tyr_kinase_cat_dom"/>
</dbReference>
<dbReference type="PROSITE" id="PS00107">
    <property type="entry name" value="PROTEIN_KINASE_ATP"/>
    <property type="match status" value="1"/>
</dbReference>
<dbReference type="SMR" id="A0A654GED1"/>
<evidence type="ECO:0000256" key="3">
    <source>
        <dbReference type="ARBA" id="ARBA00008684"/>
    </source>
</evidence>
<keyword evidence="18" id="KW-0675">Receptor</keyword>
<keyword evidence="17 23" id="KW-0472">Membrane</keyword>
<dbReference type="InterPro" id="IPR001611">
    <property type="entry name" value="Leu-rich_rpt"/>
</dbReference>
<evidence type="ECO:0000256" key="23">
    <source>
        <dbReference type="SAM" id="Phobius"/>
    </source>
</evidence>
<keyword evidence="11 24" id="KW-0732">Signal</keyword>
<dbReference type="SUPFAM" id="SSF52058">
    <property type="entry name" value="L domain-like"/>
    <property type="match status" value="1"/>
</dbReference>
<evidence type="ECO:0000256" key="2">
    <source>
        <dbReference type="ARBA" id="ARBA00004479"/>
    </source>
</evidence>
<dbReference type="RefSeq" id="NP_201327.4">
    <property type="nucleotide sequence ID" value="NM_125922.5"/>
</dbReference>
<dbReference type="GO" id="GO:0005524">
    <property type="term" value="F:ATP binding"/>
    <property type="evidence" value="ECO:0007669"/>
    <property type="project" value="UniProtKB-UniRule"/>
</dbReference>
<dbReference type="SUPFAM" id="SSF56112">
    <property type="entry name" value="Protein kinase-like (PK-like)"/>
    <property type="match status" value="1"/>
</dbReference>
<dbReference type="InterPro" id="IPR011009">
    <property type="entry name" value="Kinase-like_dom_sf"/>
</dbReference>
<evidence type="ECO:0000256" key="4">
    <source>
        <dbReference type="ARBA" id="ARBA00012513"/>
    </source>
</evidence>
<keyword evidence="12" id="KW-0677">Repeat</keyword>
<keyword evidence="8" id="KW-0433">Leucine-rich repeat</keyword>
<evidence type="ECO:0000256" key="18">
    <source>
        <dbReference type="ARBA" id="ARBA00023170"/>
    </source>
</evidence>
<keyword evidence="14" id="KW-0418">Kinase</keyword>
<keyword evidence="6" id="KW-0723">Serine/threonine-protein kinase</keyword>
<comment type="catalytic activity">
    <reaction evidence="21">
        <text>L-seryl-[protein] + ATP = O-phospho-L-seryl-[protein] + ADP + H(+)</text>
        <dbReference type="Rhea" id="RHEA:17989"/>
        <dbReference type="Rhea" id="RHEA-COMP:9863"/>
        <dbReference type="Rhea" id="RHEA-COMP:11604"/>
        <dbReference type="ChEBI" id="CHEBI:15378"/>
        <dbReference type="ChEBI" id="CHEBI:29999"/>
        <dbReference type="ChEBI" id="CHEBI:30616"/>
        <dbReference type="ChEBI" id="CHEBI:83421"/>
        <dbReference type="ChEBI" id="CHEBI:456216"/>
        <dbReference type="EC" id="2.7.11.1"/>
    </reaction>
</comment>
<reference evidence="26 27" key="1">
    <citation type="submission" date="2019-11" db="EMBL/GenBank/DDBJ databases">
        <authorList>
            <person name="Jiao W.-B."/>
            <person name="Schneeberger K."/>
        </authorList>
    </citation>
    <scope>NUCLEOTIDE SEQUENCE [LARGE SCALE GENOMIC DNA]</scope>
    <source>
        <strain evidence="27">cv. An-1</strain>
    </source>
</reference>
<comment type="catalytic activity">
    <reaction evidence="20">
        <text>L-threonyl-[protein] + ATP = O-phospho-L-threonyl-[protein] + ADP + H(+)</text>
        <dbReference type="Rhea" id="RHEA:46608"/>
        <dbReference type="Rhea" id="RHEA-COMP:11060"/>
        <dbReference type="Rhea" id="RHEA-COMP:11605"/>
        <dbReference type="ChEBI" id="CHEBI:15378"/>
        <dbReference type="ChEBI" id="CHEBI:30013"/>
        <dbReference type="ChEBI" id="CHEBI:30616"/>
        <dbReference type="ChEBI" id="CHEBI:61977"/>
        <dbReference type="ChEBI" id="CHEBI:456216"/>
        <dbReference type="EC" id="2.7.11.1"/>
    </reaction>
</comment>
<dbReference type="InterPro" id="IPR013210">
    <property type="entry name" value="LRR_N_plant-typ"/>
</dbReference>
<evidence type="ECO:0000256" key="16">
    <source>
        <dbReference type="ARBA" id="ARBA00022989"/>
    </source>
</evidence>
<feature type="domain" description="Protein kinase" evidence="25">
    <location>
        <begin position="284"/>
        <end position="563"/>
    </location>
</feature>
<evidence type="ECO:0000256" key="15">
    <source>
        <dbReference type="ARBA" id="ARBA00022840"/>
    </source>
</evidence>
<evidence type="ECO:0000256" key="7">
    <source>
        <dbReference type="ARBA" id="ARBA00022553"/>
    </source>
</evidence>
<comment type="similarity">
    <text evidence="3">Belongs to the protein kinase superfamily. Ser/Thr protein kinase family.</text>
</comment>
<keyword evidence="7" id="KW-0597">Phosphoprotein</keyword>
<protein>
    <recommendedName>
        <fullName evidence="4">non-specific serine/threonine protein kinase</fullName>
        <ecNumber evidence="4">2.7.11.1</ecNumber>
    </recommendedName>
</protein>
<dbReference type="InterPro" id="IPR008271">
    <property type="entry name" value="Ser/Thr_kinase_AS"/>
</dbReference>
<keyword evidence="5" id="KW-1003">Cell membrane</keyword>
<dbReference type="GO" id="GO:0005886">
    <property type="term" value="C:plasma membrane"/>
    <property type="evidence" value="ECO:0007669"/>
    <property type="project" value="UniProtKB-SubCell"/>
</dbReference>
<dbReference type="Proteomes" id="UP000426265">
    <property type="component" value="Unassembled WGS sequence"/>
</dbReference>
<dbReference type="Pfam" id="PF08263">
    <property type="entry name" value="LRRNT_2"/>
    <property type="match status" value="1"/>
</dbReference>
<sequence length="607" mass="67718">MALLIITALVFSSLWSSVSPDAQGDALFALRSSLRASPEQLSDWNQNQVDPCTWSQVICDDKKHVTSVTLSYMNFSSGTLSSGIGILTTLKTLTLKGNGIMGGIPESIGNLSSLTSLDLEDNHLTDRIPSTLGNLKNLQFLTLSRNNLNGSIPDSLTGLSKLINILLDSNNLSGEIPQSLFKIPKYNFTANNLSCGGTFPQPCVTESSPSGDSSSRKTGIIAGVVSGIAVILLGFFFFFFCKDKHKGYKRDVFVDVAGEVDRRIAFGQLRRFAWRELQLATDEFSEKNVLGQGGFGKVYKGLLSDGTKVAVKRLTDFERPGGDEAFQREVEMISVAVHRNLLRLIGFCTTQTERLLVYPFMQNLSVAYCLREIKPGDPVLDWFRRKQIALGAARGLEYLHEHCNPKIIHRDVKAANVLLDEDFEAVVGDFGLAKLVDVRRTNVTTQVRGTMGHIAPECISTGKSSEKTDVFGYGIMLLELVTGQRAIDFSRLEEEDDVLLLDHVKKLEREKRLEDIVDKKLDEDYIKEEVEMMIQVALLCTQAAPEERPAMSEVVRMLEGEGLAERWEEWQNLEVTRQEEFQRLQRRFDWGEDSINNQDAIELSGGR</sequence>
<evidence type="ECO:0000256" key="5">
    <source>
        <dbReference type="ARBA" id="ARBA00022475"/>
    </source>
</evidence>
<dbReference type="InterPro" id="IPR051824">
    <property type="entry name" value="LRR_Rcpt-Like_S/T_Kinase"/>
</dbReference>
<keyword evidence="13 22" id="KW-0547">Nucleotide-binding</keyword>
<accession>A0A654GED1</accession>
<dbReference type="PANTHER" id="PTHR48006:SF102">
    <property type="entry name" value="LEUCINE-RICH REPEAT-CONTAINING PROTEIN DDB_G0281931-RELATED"/>
    <property type="match status" value="1"/>
</dbReference>
<dbReference type="OMA" id="NLTHHCE"/>
<dbReference type="FunFam" id="3.80.10.10:FF:000150">
    <property type="entry name" value="Putative LRR receptor-like serine/threonine-protein kinase"/>
    <property type="match status" value="1"/>
</dbReference>
<feature type="binding site" evidence="22">
    <location>
        <position position="312"/>
    </location>
    <ligand>
        <name>ATP</name>
        <dbReference type="ChEBI" id="CHEBI:30616"/>
    </ligand>
</feature>
<organism evidence="26 27">
    <name type="scientific">Arabidopsis thaliana</name>
    <name type="common">Mouse-ear cress</name>
    <dbReference type="NCBI Taxonomy" id="3702"/>
    <lineage>
        <taxon>Eukaryota</taxon>
        <taxon>Viridiplantae</taxon>
        <taxon>Streptophyta</taxon>
        <taxon>Embryophyta</taxon>
        <taxon>Tracheophyta</taxon>
        <taxon>Spermatophyta</taxon>
        <taxon>Magnoliopsida</taxon>
        <taxon>eudicotyledons</taxon>
        <taxon>Gunneridae</taxon>
        <taxon>Pentapetalae</taxon>
        <taxon>rosids</taxon>
        <taxon>malvids</taxon>
        <taxon>Brassicales</taxon>
        <taxon>Brassicaceae</taxon>
        <taxon>Camelineae</taxon>
        <taxon>Arabidopsis</taxon>
    </lineage>
</organism>
<dbReference type="FunFam" id="3.30.200.20:FF:000015">
    <property type="entry name" value="Somatic embryogenesis receptor kinase 1"/>
    <property type="match status" value="1"/>
</dbReference>
<evidence type="ECO:0000256" key="20">
    <source>
        <dbReference type="ARBA" id="ARBA00047899"/>
    </source>
</evidence>
<dbReference type="EMBL" id="CACRSJ010000110">
    <property type="protein sequence ID" value="VYS71471.1"/>
    <property type="molecule type" value="Genomic_DNA"/>
</dbReference>
<evidence type="ECO:0000256" key="1">
    <source>
        <dbReference type="ARBA" id="ARBA00004162"/>
    </source>
</evidence>
<keyword evidence="16 23" id="KW-1133">Transmembrane helix</keyword>
<evidence type="ECO:0000256" key="24">
    <source>
        <dbReference type="SAM" id="SignalP"/>
    </source>
</evidence>
<dbReference type="InterPro" id="IPR000719">
    <property type="entry name" value="Prot_kinase_dom"/>
</dbReference>
<evidence type="ECO:0000256" key="22">
    <source>
        <dbReference type="PROSITE-ProRule" id="PRU10141"/>
    </source>
</evidence>
<evidence type="ECO:0000256" key="19">
    <source>
        <dbReference type="ARBA" id="ARBA00023180"/>
    </source>
</evidence>
<dbReference type="KEGG" id="ath:AT5G65240"/>
<dbReference type="InterPro" id="IPR017441">
    <property type="entry name" value="Protein_kinase_ATP_BS"/>
</dbReference>
<dbReference type="SMART" id="SM00220">
    <property type="entry name" value="S_TKc"/>
    <property type="match status" value="1"/>
</dbReference>
<dbReference type="FunFam" id="1.10.510.10:FF:000016">
    <property type="entry name" value="Somatic embryogenesis receptor-like kinase 1"/>
    <property type="match status" value="1"/>
</dbReference>
<evidence type="ECO:0000256" key="9">
    <source>
        <dbReference type="ARBA" id="ARBA00022679"/>
    </source>
</evidence>
<evidence type="ECO:0000256" key="8">
    <source>
        <dbReference type="ARBA" id="ARBA00022614"/>
    </source>
</evidence>
<dbReference type="GO" id="GO:0004674">
    <property type="term" value="F:protein serine/threonine kinase activity"/>
    <property type="evidence" value="ECO:0007669"/>
    <property type="project" value="UniProtKB-KW"/>
</dbReference>
<comment type="subcellular location">
    <subcellularLocation>
        <location evidence="1">Cell membrane</location>
        <topology evidence="1">Single-pass membrane protein</topology>
    </subcellularLocation>
    <subcellularLocation>
        <location evidence="2">Membrane</location>
        <topology evidence="2">Single-pass type I membrane protein</topology>
    </subcellularLocation>
</comment>
<evidence type="ECO:0000256" key="13">
    <source>
        <dbReference type="ARBA" id="ARBA00022741"/>
    </source>
</evidence>
<keyword evidence="15 22" id="KW-0067">ATP-binding</keyword>
<evidence type="ECO:0000256" key="11">
    <source>
        <dbReference type="ARBA" id="ARBA00022729"/>
    </source>
</evidence>
<dbReference type="PANTHER" id="PTHR48006">
    <property type="entry name" value="LEUCINE-RICH REPEAT-CONTAINING PROTEIN DDB_G0281931-RELATED"/>
    <property type="match status" value="1"/>
</dbReference>
<evidence type="ECO:0000256" key="10">
    <source>
        <dbReference type="ARBA" id="ARBA00022692"/>
    </source>
</evidence>
<evidence type="ECO:0000256" key="17">
    <source>
        <dbReference type="ARBA" id="ARBA00023136"/>
    </source>
</evidence>
<dbReference type="Gene3D" id="3.30.200.20">
    <property type="entry name" value="Phosphorylase Kinase, domain 1"/>
    <property type="match status" value="1"/>
</dbReference>
<dbReference type="PROSITE" id="PS50011">
    <property type="entry name" value="PROTEIN_KINASE_DOM"/>
    <property type="match status" value="1"/>
</dbReference>
<evidence type="ECO:0000256" key="21">
    <source>
        <dbReference type="ARBA" id="ARBA00048679"/>
    </source>
</evidence>
<keyword evidence="19" id="KW-0325">Glycoprotein</keyword>
<evidence type="ECO:0000256" key="12">
    <source>
        <dbReference type="ARBA" id="ARBA00022737"/>
    </source>
</evidence>
<gene>
    <name evidence="26" type="ORF">AN1_LOCUS26848</name>
</gene>
<feature type="signal peptide" evidence="24">
    <location>
        <begin position="1"/>
        <end position="20"/>
    </location>
</feature>
<dbReference type="Gene3D" id="1.10.510.10">
    <property type="entry name" value="Transferase(Phosphotransferase) domain 1"/>
    <property type="match status" value="1"/>
</dbReference>
<evidence type="ECO:0000313" key="27">
    <source>
        <dbReference type="Proteomes" id="UP000426265"/>
    </source>
</evidence>
<dbReference type="EC" id="2.7.11.1" evidence="4"/>
<dbReference type="Pfam" id="PF00560">
    <property type="entry name" value="LRR_1"/>
    <property type="match status" value="1"/>
</dbReference>
<evidence type="ECO:0000256" key="14">
    <source>
        <dbReference type="ARBA" id="ARBA00022777"/>
    </source>
</evidence>
<evidence type="ECO:0000259" key="25">
    <source>
        <dbReference type="PROSITE" id="PS50011"/>
    </source>
</evidence>
<keyword evidence="9" id="KW-0808">Transferase</keyword>
<dbReference type="Pfam" id="PF07714">
    <property type="entry name" value="PK_Tyr_Ser-Thr"/>
    <property type="match status" value="1"/>
</dbReference>
<evidence type="ECO:0000256" key="6">
    <source>
        <dbReference type="ARBA" id="ARBA00022527"/>
    </source>
</evidence>
<dbReference type="Gene3D" id="3.80.10.10">
    <property type="entry name" value="Ribonuclease Inhibitor"/>
    <property type="match status" value="1"/>
</dbReference>
<keyword evidence="10 23" id="KW-0812">Transmembrane</keyword>
<dbReference type="Pfam" id="PF13855">
    <property type="entry name" value="LRR_8"/>
    <property type="match status" value="1"/>
</dbReference>
<evidence type="ECO:0000313" key="26">
    <source>
        <dbReference type="EMBL" id="VYS71471.1"/>
    </source>
</evidence>